<dbReference type="HOGENOM" id="CLU_193329_0_0_11"/>
<feature type="compositionally biased region" description="Low complexity" evidence="1">
    <location>
        <begin position="39"/>
        <end position="51"/>
    </location>
</feature>
<reference evidence="2 3" key="1">
    <citation type="submission" date="2013-06" db="EMBL/GenBank/DDBJ databases">
        <authorList>
            <person name="Weinstock G."/>
            <person name="Sodergren E."/>
            <person name="Lobos E.A."/>
            <person name="Fulton L."/>
            <person name="Fulton R."/>
            <person name="Courtney L."/>
            <person name="Fronick C."/>
            <person name="O'Laughlin M."/>
            <person name="Godfrey J."/>
            <person name="Wilson R.M."/>
            <person name="Miner T."/>
            <person name="Farmer C."/>
            <person name="Delehaunty K."/>
            <person name="Cordes M."/>
            <person name="Minx P."/>
            <person name="Tomlinson C."/>
            <person name="Chen J."/>
            <person name="Wollam A."/>
            <person name="Pepin K.H."/>
            <person name="Bhonagiri V."/>
            <person name="Zhang X."/>
            <person name="Warren W."/>
            <person name="Mitreva M."/>
            <person name="Mardis E.R."/>
            <person name="Wilson R.K."/>
        </authorList>
    </citation>
    <scope>NUCLEOTIDE SEQUENCE [LARGE SCALE GENOMIC DNA]</scope>
    <source>
        <strain evidence="2 3">F0510</strain>
    </source>
</reference>
<name>U1Q5X4_9ACTO</name>
<sequence>MTNDAPHSAPTPLSRFLGGWMRHPSPQEPEQVSDDVEAAEAAQSAVSPEAAGPGEPAV</sequence>
<proteinExistence type="predicted"/>
<dbReference type="Proteomes" id="UP000016498">
    <property type="component" value="Unassembled WGS sequence"/>
</dbReference>
<protein>
    <submittedName>
        <fullName evidence="2">Uncharacterized protein</fullName>
    </submittedName>
</protein>
<evidence type="ECO:0000313" key="3">
    <source>
        <dbReference type="Proteomes" id="UP000016498"/>
    </source>
</evidence>
<comment type="caution">
    <text evidence="2">The sequence shown here is derived from an EMBL/GenBank/DDBJ whole genome shotgun (WGS) entry which is preliminary data.</text>
</comment>
<feature type="non-terminal residue" evidence="2">
    <location>
        <position position="58"/>
    </location>
</feature>
<dbReference type="EMBL" id="AWSD01000247">
    <property type="protein sequence ID" value="ERH17911.1"/>
    <property type="molecule type" value="Genomic_DNA"/>
</dbReference>
<evidence type="ECO:0000313" key="2">
    <source>
        <dbReference type="EMBL" id="ERH17911.1"/>
    </source>
</evidence>
<organism evidence="2 3">
    <name type="scientific">Actinomyces johnsonii F0510</name>
    <dbReference type="NCBI Taxonomy" id="1227262"/>
    <lineage>
        <taxon>Bacteria</taxon>
        <taxon>Bacillati</taxon>
        <taxon>Actinomycetota</taxon>
        <taxon>Actinomycetes</taxon>
        <taxon>Actinomycetales</taxon>
        <taxon>Actinomycetaceae</taxon>
        <taxon>Actinomyces</taxon>
    </lineage>
</organism>
<feature type="region of interest" description="Disordered" evidence="1">
    <location>
        <begin position="1"/>
        <end position="58"/>
    </location>
</feature>
<accession>U1Q5X4</accession>
<dbReference type="AlphaFoldDB" id="U1Q5X4"/>
<evidence type="ECO:0000256" key="1">
    <source>
        <dbReference type="SAM" id="MobiDB-lite"/>
    </source>
</evidence>
<gene>
    <name evidence="2" type="ORF">HMPREF1549_02247</name>
</gene>